<protein>
    <recommendedName>
        <fullName evidence="3">Diacylglycerol O-acyltransferase</fullName>
    </recommendedName>
</protein>
<dbReference type="RefSeq" id="WP_337692919.1">
    <property type="nucleotide sequence ID" value="NZ_JBBEGN010000001.1"/>
</dbReference>
<evidence type="ECO:0000313" key="2">
    <source>
        <dbReference type="Proteomes" id="UP001385809"/>
    </source>
</evidence>
<evidence type="ECO:0008006" key="3">
    <source>
        <dbReference type="Google" id="ProtNLM"/>
    </source>
</evidence>
<dbReference type="EMBL" id="JBBEGN010000001">
    <property type="protein sequence ID" value="MEJ2866294.1"/>
    <property type="molecule type" value="Genomic_DNA"/>
</dbReference>
<dbReference type="Proteomes" id="UP001385809">
    <property type="component" value="Unassembled WGS sequence"/>
</dbReference>
<dbReference type="Gene3D" id="3.30.559.10">
    <property type="entry name" value="Chloramphenicol acetyltransferase-like domain"/>
    <property type="match status" value="1"/>
</dbReference>
<name>A0ABU8MH91_9PSEU</name>
<organism evidence="1 2">
    <name type="scientific">Actinomycetospora aurantiaca</name>
    <dbReference type="NCBI Taxonomy" id="3129233"/>
    <lineage>
        <taxon>Bacteria</taxon>
        <taxon>Bacillati</taxon>
        <taxon>Actinomycetota</taxon>
        <taxon>Actinomycetes</taxon>
        <taxon>Pseudonocardiales</taxon>
        <taxon>Pseudonocardiaceae</taxon>
        <taxon>Actinomycetospora</taxon>
    </lineage>
</organism>
<accession>A0ABU8MH91</accession>
<gene>
    <name evidence="1" type="ORF">WCD74_00870</name>
</gene>
<keyword evidence="2" id="KW-1185">Reference proteome</keyword>
<reference evidence="1 2" key="1">
    <citation type="submission" date="2024-03" db="EMBL/GenBank/DDBJ databases">
        <title>Actinomycetospora sp. OC33-EN08, a novel actinomycete isolated from wild orchid (Aerides multiflora).</title>
        <authorList>
            <person name="Suriyachadkun C."/>
        </authorList>
    </citation>
    <scope>NUCLEOTIDE SEQUENCE [LARGE SCALE GENOMIC DNA]</scope>
    <source>
        <strain evidence="1 2">OC33-EN08</strain>
    </source>
</reference>
<proteinExistence type="predicted"/>
<evidence type="ECO:0000313" key="1">
    <source>
        <dbReference type="EMBL" id="MEJ2866294.1"/>
    </source>
</evidence>
<dbReference type="SUPFAM" id="SSF52777">
    <property type="entry name" value="CoA-dependent acyltransferases"/>
    <property type="match status" value="2"/>
</dbReference>
<comment type="caution">
    <text evidence="1">The sequence shown here is derived from an EMBL/GenBank/DDBJ whole genome shotgun (WGS) entry which is preliminary data.</text>
</comment>
<dbReference type="InterPro" id="IPR023213">
    <property type="entry name" value="CAT-like_dom_sf"/>
</dbReference>
<sequence length="418" mass="44524">MPRSLTATPLDEAFLDLRAVSVLSVHLDVRVTGHVDTVRLADALATAAGRHPMARARPAPEAPWSFRAGWVLDGVLGVAVTDSVDDARERLQSELPDDRAVSVVVARDDGGDWILFRFHHAAIDGRGAVRFVATVIDAYAGRELPDDGPHLDRGRDLRRLAGARGLRDVSARAAKIASDAVGRAGITRIAGDGGEDGPHHAFATRRLEPGVVAALRERKPEGSTLNDVLLAAHLRTVLRWNRRHGGCVGRSVSVMMPVDLRGRDDDVVANLASYVAVVVPVGELDDPAAALAAVSAQTRAVKEQGSAGWIVDVLGALPVPRGLKRVSPRLLPLVEGLFVESTILSNLGPVSFGDLGDAGPVREVRFSPPNLSPRMAVTLGVAGHDDGLTLTWRSLRRQVGARGVDAFAEEFLAALHER</sequence>
<dbReference type="Gene3D" id="3.30.559.30">
    <property type="entry name" value="Nonribosomal peptide synthetase, condensation domain"/>
    <property type="match status" value="1"/>
</dbReference>